<name>A0ABQ1M5C0_9SPHI</name>
<protein>
    <recommendedName>
        <fullName evidence="2">N-acetyltransferase domain-containing protein</fullName>
    </recommendedName>
</protein>
<gene>
    <name evidence="3" type="ORF">GCM10011386_29140</name>
</gene>
<evidence type="ECO:0000259" key="2">
    <source>
        <dbReference type="PROSITE" id="PS51186"/>
    </source>
</evidence>
<dbReference type="InterPro" id="IPR016181">
    <property type="entry name" value="Acyl_CoA_acyltransferase"/>
</dbReference>
<dbReference type="InterPro" id="IPR000182">
    <property type="entry name" value="GNAT_dom"/>
</dbReference>
<dbReference type="PANTHER" id="PTHR43792:SF16">
    <property type="entry name" value="N-ACETYLTRANSFERASE DOMAIN-CONTAINING PROTEIN"/>
    <property type="match status" value="1"/>
</dbReference>
<dbReference type="EMBL" id="BMIK01000010">
    <property type="protein sequence ID" value="GGC35188.1"/>
    <property type="molecule type" value="Genomic_DNA"/>
</dbReference>
<dbReference type="PROSITE" id="PS51186">
    <property type="entry name" value="GNAT"/>
    <property type="match status" value="1"/>
</dbReference>
<keyword evidence="4" id="KW-1185">Reference proteome</keyword>
<dbReference type="Gene3D" id="3.40.630.30">
    <property type="match status" value="1"/>
</dbReference>
<dbReference type="InterPro" id="IPR051531">
    <property type="entry name" value="N-acetyltransferase"/>
</dbReference>
<feature type="domain" description="N-acetyltransferase" evidence="2">
    <location>
        <begin position="172"/>
        <end position="331"/>
    </location>
</feature>
<evidence type="ECO:0000313" key="4">
    <source>
        <dbReference type="Proteomes" id="UP000597338"/>
    </source>
</evidence>
<feature type="region of interest" description="Disordered" evidence="1">
    <location>
        <begin position="1"/>
        <end position="21"/>
    </location>
</feature>
<organism evidence="3 4">
    <name type="scientific">Parapedobacter defluvii</name>
    <dbReference type="NCBI Taxonomy" id="2045106"/>
    <lineage>
        <taxon>Bacteria</taxon>
        <taxon>Pseudomonadati</taxon>
        <taxon>Bacteroidota</taxon>
        <taxon>Sphingobacteriia</taxon>
        <taxon>Sphingobacteriales</taxon>
        <taxon>Sphingobacteriaceae</taxon>
        <taxon>Parapedobacter</taxon>
    </lineage>
</organism>
<dbReference type="SUPFAM" id="SSF55729">
    <property type="entry name" value="Acyl-CoA N-acyltransferases (Nat)"/>
    <property type="match status" value="1"/>
</dbReference>
<dbReference type="RefSeq" id="WP_229717580.1">
    <property type="nucleotide sequence ID" value="NZ_BMIK01000010.1"/>
</dbReference>
<dbReference type="Pfam" id="PF13302">
    <property type="entry name" value="Acetyltransf_3"/>
    <property type="match status" value="1"/>
</dbReference>
<reference evidence="4" key="1">
    <citation type="journal article" date="2019" name="Int. J. Syst. Evol. Microbiol.">
        <title>The Global Catalogue of Microorganisms (GCM) 10K type strain sequencing project: providing services to taxonomists for standard genome sequencing and annotation.</title>
        <authorList>
            <consortium name="The Broad Institute Genomics Platform"/>
            <consortium name="The Broad Institute Genome Sequencing Center for Infectious Disease"/>
            <person name="Wu L."/>
            <person name="Ma J."/>
        </authorList>
    </citation>
    <scope>NUCLEOTIDE SEQUENCE [LARGE SCALE GENOMIC DNA]</scope>
    <source>
        <strain evidence="4">CGMCC 1.15342</strain>
    </source>
</reference>
<sequence length="332" mass="38321">MKASHYVKQLPYRRNKDKNNPSAVLDERCGTCSTKHALLKRLADENGHLELKLMLGIFKMDGRTTIAVESILKKHGLTYIPEAHNYLKVNGDILDFTGLPMSKNELADKLLTEIEITPDQITEYKVGYHRDYLARWLVDEGLPYSLDEIWQIREECIKEIARKQCELTTDRLTMRPFRAEDGAMMYALNDDPEVLQYTGDVQFADVAAASAFLRDYDQYEKYSVGRLVVILKETGETLGWCGLKYHPAADEYDIGYRLFKRHWGKGYATESAKAAMKYGFETLKLDRIIGRARVENPASINVFNKLGMRFVEPYTEDGMNWVLYEMVREIQI</sequence>
<evidence type="ECO:0000256" key="1">
    <source>
        <dbReference type="SAM" id="MobiDB-lite"/>
    </source>
</evidence>
<comment type="caution">
    <text evidence="3">The sequence shown here is derived from an EMBL/GenBank/DDBJ whole genome shotgun (WGS) entry which is preliminary data.</text>
</comment>
<dbReference type="Proteomes" id="UP000597338">
    <property type="component" value="Unassembled WGS sequence"/>
</dbReference>
<dbReference type="PANTHER" id="PTHR43792">
    <property type="entry name" value="GNAT FAMILY, PUTATIVE (AFU_ORTHOLOGUE AFUA_3G00765)-RELATED-RELATED"/>
    <property type="match status" value="1"/>
</dbReference>
<proteinExistence type="predicted"/>
<accession>A0ABQ1M5C0</accession>
<evidence type="ECO:0000313" key="3">
    <source>
        <dbReference type="EMBL" id="GGC35188.1"/>
    </source>
</evidence>